<reference evidence="6 7" key="1">
    <citation type="submission" date="2020-10" db="EMBL/GenBank/DDBJ databases">
        <title>Genome sequences of Pseudomonas isolates.</title>
        <authorList>
            <person name="Wessels L."/>
            <person name="Reich F."/>
            <person name="Hammerl J."/>
        </authorList>
    </citation>
    <scope>NUCLEOTIDE SEQUENCE [LARGE SCALE GENOMIC DNA]</scope>
    <source>
        <strain evidence="6 7">20-MO00624-0</strain>
    </source>
</reference>
<keyword evidence="2" id="KW-0378">Hydrolase</keyword>
<dbReference type="InterPro" id="IPR000209">
    <property type="entry name" value="Peptidase_S8/S53_dom"/>
</dbReference>
<evidence type="ECO:0000256" key="4">
    <source>
        <dbReference type="PROSITE-ProRule" id="PRU01240"/>
    </source>
</evidence>
<dbReference type="EMBL" id="JADMCD010000026">
    <property type="protein sequence ID" value="MBF8643867.1"/>
    <property type="molecule type" value="Genomic_DNA"/>
</dbReference>
<keyword evidence="1" id="KW-0645">Protease</keyword>
<evidence type="ECO:0000313" key="6">
    <source>
        <dbReference type="EMBL" id="MBF8643867.1"/>
    </source>
</evidence>
<comment type="caution">
    <text evidence="6">The sequence shown here is derived from an EMBL/GenBank/DDBJ whole genome shotgun (WGS) entry which is preliminary data.</text>
</comment>
<protein>
    <submittedName>
        <fullName evidence="6">S8 family serine peptidase</fullName>
    </submittedName>
</protein>
<dbReference type="PROSITE" id="PS51892">
    <property type="entry name" value="SUBTILASE"/>
    <property type="match status" value="1"/>
</dbReference>
<dbReference type="InterPro" id="IPR036852">
    <property type="entry name" value="Peptidase_S8/S53_dom_sf"/>
</dbReference>
<gene>
    <name evidence="6" type="ORF">IRZ65_24750</name>
</gene>
<dbReference type="RefSeq" id="WP_125913109.1">
    <property type="nucleotide sequence ID" value="NZ_JADMCD010000026.1"/>
</dbReference>
<name>A0ABS0FU62_PSELU</name>
<dbReference type="InterPro" id="IPR023828">
    <property type="entry name" value="Peptidase_S8_Ser-AS"/>
</dbReference>
<organism evidence="6 7">
    <name type="scientific">Pseudomonas luteola</name>
    <dbReference type="NCBI Taxonomy" id="47886"/>
    <lineage>
        <taxon>Bacteria</taxon>
        <taxon>Pseudomonadati</taxon>
        <taxon>Pseudomonadota</taxon>
        <taxon>Gammaproteobacteria</taxon>
        <taxon>Pseudomonadales</taxon>
        <taxon>Pseudomonadaceae</taxon>
        <taxon>Pseudomonas</taxon>
    </lineage>
</organism>
<dbReference type="Pfam" id="PF00082">
    <property type="entry name" value="Peptidase_S8"/>
    <property type="match status" value="1"/>
</dbReference>
<dbReference type="SUPFAM" id="SSF52743">
    <property type="entry name" value="Subtilisin-like"/>
    <property type="match status" value="1"/>
</dbReference>
<evidence type="ECO:0000259" key="5">
    <source>
        <dbReference type="Pfam" id="PF00082"/>
    </source>
</evidence>
<proteinExistence type="inferred from homology"/>
<comment type="caution">
    <text evidence="4">Lacks conserved residue(s) required for the propagation of feature annotation.</text>
</comment>
<evidence type="ECO:0000256" key="3">
    <source>
        <dbReference type="ARBA" id="ARBA00022825"/>
    </source>
</evidence>
<evidence type="ECO:0000313" key="7">
    <source>
        <dbReference type="Proteomes" id="UP000626180"/>
    </source>
</evidence>
<keyword evidence="3" id="KW-0720">Serine protease</keyword>
<evidence type="ECO:0000256" key="2">
    <source>
        <dbReference type="ARBA" id="ARBA00022801"/>
    </source>
</evidence>
<sequence>MSLSGTSMACPHVAGIAALSPLLSVRNQIANQCP</sequence>
<comment type="similarity">
    <text evidence="4">Belongs to the peptidase S8 family.</text>
</comment>
<dbReference type="Gene3D" id="3.40.50.200">
    <property type="entry name" value="Peptidase S8/S53 domain"/>
    <property type="match status" value="1"/>
</dbReference>
<keyword evidence="7" id="KW-1185">Reference proteome</keyword>
<evidence type="ECO:0000256" key="1">
    <source>
        <dbReference type="ARBA" id="ARBA00022670"/>
    </source>
</evidence>
<feature type="domain" description="Peptidase S8/S53" evidence="5">
    <location>
        <begin position="2"/>
        <end position="19"/>
    </location>
</feature>
<accession>A0ABS0FU62</accession>
<dbReference type="Proteomes" id="UP000626180">
    <property type="component" value="Unassembled WGS sequence"/>
</dbReference>
<dbReference type="PROSITE" id="PS00138">
    <property type="entry name" value="SUBTILASE_SER"/>
    <property type="match status" value="1"/>
</dbReference>